<dbReference type="PANTHER" id="PTHR33221">
    <property type="entry name" value="WINGED HELIX-TURN-HELIX TRANSCRIPTIONAL REGULATOR, RRF2 FAMILY"/>
    <property type="match status" value="1"/>
</dbReference>
<dbReference type="InterPro" id="IPR000944">
    <property type="entry name" value="Tscrpt_reg_Rrf2"/>
</dbReference>
<keyword evidence="1" id="KW-0238">DNA-binding</keyword>
<dbReference type="PANTHER" id="PTHR33221:SF4">
    <property type="entry name" value="HTH-TYPE TRANSCRIPTIONAL REPRESSOR NSRR"/>
    <property type="match status" value="1"/>
</dbReference>
<sequence length="159" mass="17644">MQLTQFTDYALRTLLYLAVHRDRLVPVAEVSAAYGISNHHLVKVAHQLARLGYVESARGRGGGLRLARDPADVIVGEVVRATEPHFHLVECFDRAHNTCPIVPACGLVRALAQARERFLEVLDGQRLVDLVQDEARVGKLVKIWTRTGSATRRQLASSE</sequence>
<dbReference type="GO" id="GO:0005829">
    <property type="term" value="C:cytosol"/>
    <property type="evidence" value="ECO:0007669"/>
    <property type="project" value="TreeGrafter"/>
</dbReference>
<dbReference type="SUPFAM" id="SSF46785">
    <property type="entry name" value="Winged helix' DNA-binding domain"/>
    <property type="match status" value="1"/>
</dbReference>
<protein>
    <submittedName>
        <fullName evidence="2">Transcriptional regulator, BadM/Rrf2 family</fullName>
    </submittedName>
</protein>
<evidence type="ECO:0000256" key="1">
    <source>
        <dbReference type="ARBA" id="ARBA00023125"/>
    </source>
</evidence>
<reference evidence="3" key="1">
    <citation type="submission" date="2016-10" db="EMBL/GenBank/DDBJ databases">
        <authorList>
            <person name="Varghese N."/>
            <person name="Submissions S."/>
        </authorList>
    </citation>
    <scope>NUCLEOTIDE SEQUENCE [LARGE SCALE GENOMIC DNA]</scope>
    <source>
        <strain evidence="3">ATCC 25963</strain>
    </source>
</reference>
<accession>A0A1I1WIF8</accession>
<dbReference type="OrthoDB" id="9800519at2"/>
<proteinExistence type="predicted"/>
<dbReference type="GO" id="GO:0003677">
    <property type="term" value="F:DNA binding"/>
    <property type="evidence" value="ECO:0007669"/>
    <property type="project" value="UniProtKB-KW"/>
</dbReference>
<dbReference type="EMBL" id="FOMX01000006">
    <property type="protein sequence ID" value="SFD94789.1"/>
    <property type="molecule type" value="Genomic_DNA"/>
</dbReference>
<dbReference type="GO" id="GO:0003700">
    <property type="term" value="F:DNA-binding transcription factor activity"/>
    <property type="evidence" value="ECO:0007669"/>
    <property type="project" value="TreeGrafter"/>
</dbReference>
<gene>
    <name evidence="2" type="ORF">SAMN02745121_02379</name>
</gene>
<organism evidence="2 3">
    <name type="scientific">Nannocystis exedens</name>
    <dbReference type="NCBI Taxonomy" id="54"/>
    <lineage>
        <taxon>Bacteria</taxon>
        <taxon>Pseudomonadati</taxon>
        <taxon>Myxococcota</taxon>
        <taxon>Polyangia</taxon>
        <taxon>Nannocystales</taxon>
        <taxon>Nannocystaceae</taxon>
        <taxon>Nannocystis</taxon>
    </lineage>
</organism>
<dbReference type="InterPro" id="IPR036388">
    <property type="entry name" value="WH-like_DNA-bd_sf"/>
</dbReference>
<dbReference type="RefSeq" id="WP_096326133.1">
    <property type="nucleotide sequence ID" value="NZ_FOMX01000006.1"/>
</dbReference>
<keyword evidence="3" id="KW-1185">Reference proteome</keyword>
<name>A0A1I1WIF8_9BACT</name>
<evidence type="ECO:0000313" key="3">
    <source>
        <dbReference type="Proteomes" id="UP000199400"/>
    </source>
</evidence>
<evidence type="ECO:0000313" key="2">
    <source>
        <dbReference type="EMBL" id="SFD94789.1"/>
    </source>
</evidence>
<dbReference type="Pfam" id="PF02082">
    <property type="entry name" value="Rrf2"/>
    <property type="match status" value="1"/>
</dbReference>
<dbReference type="InterPro" id="IPR036390">
    <property type="entry name" value="WH_DNA-bd_sf"/>
</dbReference>
<dbReference type="STRING" id="54.SAMN02745121_02379"/>
<dbReference type="PROSITE" id="PS51197">
    <property type="entry name" value="HTH_RRF2_2"/>
    <property type="match status" value="1"/>
</dbReference>
<dbReference type="NCBIfam" id="TIGR00738">
    <property type="entry name" value="rrf2_super"/>
    <property type="match status" value="1"/>
</dbReference>
<dbReference type="Proteomes" id="UP000199400">
    <property type="component" value="Unassembled WGS sequence"/>
</dbReference>
<dbReference type="AlphaFoldDB" id="A0A1I1WIF8"/>
<dbReference type="Gene3D" id="1.10.10.10">
    <property type="entry name" value="Winged helix-like DNA-binding domain superfamily/Winged helix DNA-binding domain"/>
    <property type="match status" value="1"/>
</dbReference>